<reference evidence="8 9" key="1">
    <citation type="submission" date="2015-06" db="EMBL/GenBank/DDBJ databases">
        <title>Genome sequencing project of Bacillus galactosidilyticus PL133.</title>
        <authorList>
            <person name="Gaiero J."/>
            <person name="Nicol R."/>
            <person name="Habash M."/>
        </authorList>
    </citation>
    <scope>NUCLEOTIDE SEQUENCE [LARGE SCALE GENOMIC DNA]</scope>
    <source>
        <strain evidence="8 9">PL133</strain>
    </source>
</reference>
<keyword evidence="3 4" id="KW-0131">Cell cycle</keyword>
<name>A0A0Q9Y617_9BACI</name>
<evidence type="ECO:0000256" key="3">
    <source>
        <dbReference type="ARBA" id="ARBA00023306"/>
    </source>
</evidence>
<dbReference type="Pfam" id="PF02650">
    <property type="entry name" value="HTH_WhiA"/>
    <property type="match status" value="1"/>
</dbReference>
<dbReference type="InterPro" id="IPR003802">
    <property type="entry name" value="Sporulation_regulator_WhiA"/>
</dbReference>
<dbReference type="AlphaFoldDB" id="A0A0Q9Y617"/>
<dbReference type="PANTHER" id="PTHR37307">
    <property type="entry name" value="CELL DIVISION PROTEIN WHIA-RELATED"/>
    <property type="match status" value="1"/>
</dbReference>
<dbReference type="Proteomes" id="UP000053881">
    <property type="component" value="Unassembled WGS sequence"/>
</dbReference>
<dbReference type="InterPro" id="IPR027434">
    <property type="entry name" value="Homing_endonucl"/>
</dbReference>
<gene>
    <name evidence="4" type="primary">whiA</name>
    <name evidence="8" type="ORF">ACA29_18280</name>
</gene>
<evidence type="ECO:0000313" key="8">
    <source>
        <dbReference type="EMBL" id="KRG11431.1"/>
    </source>
</evidence>
<organism evidence="8 9">
    <name type="scientific">Lederbergia galactosidilytica</name>
    <dbReference type="NCBI Taxonomy" id="217031"/>
    <lineage>
        <taxon>Bacteria</taxon>
        <taxon>Bacillati</taxon>
        <taxon>Bacillota</taxon>
        <taxon>Bacilli</taxon>
        <taxon>Bacillales</taxon>
        <taxon>Bacillaceae</taxon>
        <taxon>Lederbergia</taxon>
    </lineage>
</organism>
<feature type="domain" description="Sporulation regulator WhiA C-terminal" evidence="5">
    <location>
        <begin position="220"/>
        <end position="313"/>
    </location>
</feature>
<accession>A0A0Q9Y617</accession>
<sequence length="326" mass="37003">MSFASDTKKELTTLESADCCAKAELSALIRMNGSLSFSNRILVVNVQTENAAIARRIYVLIKRIYATEVELLVRKKMRLKKNNVYIVRLKKQAESILRDLKILGEGFTFVHDIEQDLIENECCKRSYLRGAFLAGGSVNNPETSSYHLEIASLYKEHNEALCELMNEFSLNSKFLERKNGYITYLKEAEKIADFLGVIGAHNALLKFEDIRIVRDMRNSVNRLVNCETANLNKTIGASLRQVENIRYIQETEGLDILPEKLREIAILRMEHQDLTLKELGEMVSGNPISKSGSGNPISKSGINHRLRKIDEIADKLRKGETSNTYK</sequence>
<dbReference type="HAMAP" id="MF_01420">
    <property type="entry name" value="HTH_type_WhiA"/>
    <property type="match status" value="1"/>
</dbReference>
<proteinExistence type="inferred from homology"/>
<evidence type="ECO:0000259" key="5">
    <source>
        <dbReference type="Pfam" id="PF02650"/>
    </source>
</evidence>
<dbReference type="Pfam" id="PF14527">
    <property type="entry name" value="LAGLIDADG_WhiA"/>
    <property type="match status" value="1"/>
</dbReference>
<evidence type="ECO:0000256" key="2">
    <source>
        <dbReference type="ARBA" id="ARBA00023125"/>
    </source>
</evidence>
<dbReference type="Gene3D" id="3.10.28.10">
    <property type="entry name" value="Homing endonucleases"/>
    <property type="match status" value="1"/>
</dbReference>
<protein>
    <recommendedName>
        <fullName evidence="4">Probable cell division protein WhiA</fullName>
    </recommendedName>
</protein>
<feature type="domain" description="WhiA LAGLIDADG-like" evidence="7">
    <location>
        <begin position="125"/>
        <end position="217"/>
    </location>
</feature>
<dbReference type="InterPro" id="IPR039518">
    <property type="entry name" value="WhiA_LAGLIDADG_dom"/>
</dbReference>
<dbReference type="NCBIfam" id="TIGR00647">
    <property type="entry name" value="DNA_bind_WhiA"/>
    <property type="match status" value="1"/>
</dbReference>
<dbReference type="Pfam" id="PF10298">
    <property type="entry name" value="WhiA_N"/>
    <property type="match status" value="1"/>
</dbReference>
<evidence type="ECO:0000313" key="9">
    <source>
        <dbReference type="Proteomes" id="UP000053881"/>
    </source>
</evidence>
<keyword evidence="1 4" id="KW-0132">Cell division</keyword>
<evidence type="ECO:0000259" key="6">
    <source>
        <dbReference type="Pfam" id="PF10298"/>
    </source>
</evidence>
<dbReference type="GO" id="GO:0043937">
    <property type="term" value="P:regulation of sporulation"/>
    <property type="evidence" value="ECO:0007669"/>
    <property type="project" value="InterPro"/>
</dbReference>
<dbReference type="PANTHER" id="PTHR37307:SF1">
    <property type="entry name" value="CELL DIVISION PROTEIN WHIA-RELATED"/>
    <property type="match status" value="1"/>
</dbReference>
<dbReference type="PATRIC" id="fig|217031.4.peg.6190"/>
<dbReference type="EMBL" id="LGPB01000126">
    <property type="protein sequence ID" value="KRG11431.1"/>
    <property type="molecule type" value="Genomic_DNA"/>
</dbReference>
<dbReference type="GO" id="GO:0003677">
    <property type="term" value="F:DNA binding"/>
    <property type="evidence" value="ECO:0007669"/>
    <property type="project" value="UniProtKB-UniRule"/>
</dbReference>
<feature type="domain" description="Sporulation transcription regulator WhiA N-terminal" evidence="6">
    <location>
        <begin position="18"/>
        <end position="103"/>
    </location>
</feature>
<keyword evidence="2 4" id="KW-0238">DNA-binding</keyword>
<comment type="caution">
    <text evidence="8">The sequence shown here is derived from an EMBL/GenBank/DDBJ whole genome shotgun (WGS) entry which is preliminary data.</text>
</comment>
<evidence type="ECO:0000256" key="4">
    <source>
        <dbReference type="HAMAP-Rule" id="MF_01420"/>
    </source>
</evidence>
<dbReference type="InterPro" id="IPR023054">
    <property type="entry name" value="Sporulation_regulator_WhiA_C"/>
</dbReference>
<dbReference type="InterPro" id="IPR018478">
    <property type="entry name" value="Sporu_reg_WhiA_N_dom"/>
</dbReference>
<comment type="similarity">
    <text evidence="4">Belongs to the WhiA family.</text>
</comment>
<dbReference type="SUPFAM" id="SSF55608">
    <property type="entry name" value="Homing endonucleases"/>
    <property type="match status" value="1"/>
</dbReference>
<evidence type="ECO:0000256" key="1">
    <source>
        <dbReference type="ARBA" id="ARBA00022618"/>
    </source>
</evidence>
<dbReference type="GO" id="GO:0051301">
    <property type="term" value="P:cell division"/>
    <property type="evidence" value="ECO:0007669"/>
    <property type="project" value="UniProtKB-UniRule"/>
</dbReference>
<evidence type="ECO:0000259" key="7">
    <source>
        <dbReference type="Pfam" id="PF14527"/>
    </source>
</evidence>
<dbReference type="FunFam" id="3.10.28.10:FF:000002">
    <property type="entry name" value="Probable cell division protein WhiA"/>
    <property type="match status" value="1"/>
</dbReference>
<comment type="function">
    <text evidence="4">Involved in cell division and chromosome segregation.</text>
</comment>